<dbReference type="InterPro" id="IPR046953">
    <property type="entry name" value="Spore_GerAC-like_C"/>
</dbReference>
<comment type="caution">
    <text evidence="10">The sequence shown here is derived from an EMBL/GenBank/DDBJ whole genome shotgun (WGS) entry which is preliminary data.</text>
</comment>
<feature type="non-terminal residue" evidence="10">
    <location>
        <position position="1"/>
    </location>
</feature>
<dbReference type="GO" id="GO:0009847">
    <property type="term" value="P:spore germination"/>
    <property type="evidence" value="ECO:0007669"/>
    <property type="project" value="InterPro"/>
</dbReference>
<name>A0A9X3Z5E2_9BACL</name>
<evidence type="ECO:0000256" key="5">
    <source>
        <dbReference type="ARBA" id="ARBA00023136"/>
    </source>
</evidence>
<evidence type="ECO:0000256" key="7">
    <source>
        <dbReference type="ARBA" id="ARBA00023288"/>
    </source>
</evidence>
<dbReference type="InterPro" id="IPR057336">
    <property type="entry name" value="GerAC_N"/>
</dbReference>
<dbReference type="EMBL" id="JAPYYP010000054">
    <property type="protein sequence ID" value="MDA5110956.1"/>
    <property type="molecule type" value="Genomic_DNA"/>
</dbReference>
<evidence type="ECO:0000256" key="3">
    <source>
        <dbReference type="ARBA" id="ARBA00022544"/>
    </source>
</evidence>
<dbReference type="PANTHER" id="PTHR35789:SF1">
    <property type="entry name" value="SPORE GERMINATION PROTEIN B3"/>
    <property type="match status" value="1"/>
</dbReference>
<comment type="subcellular location">
    <subcellularLocation>
        <location evidence="1">Membrane</location>
        <topology evidence="1">Lipid-anchor</topology>
    </subcellularLocation>
</comment>
<evidence type="ECO:0000256" key="6">
    <source>
        <dbReference type="ARBA" id="ARBA00023139"/>
    </source>
</evidence>
<gene>
    <name evidence="10" type="ORF">O3V59_21710</name>
</gene>
<dbReference type="RefSeq" id="WP_271141025.1">
    <property type="nucleotide sequence ID" value="NZ_JAPYYP010000054.1"/>
</dbReference>
<dbReference type="NCBIfam" id="TIGR02887">
    <property type="entry name" value="spore_ger_x_C"/>
    <property type="match status" value="1"/>
</dbReference>
<evidence type="ECO:0000256" key="2">
    <source>
        <dbReference type="ARBA" id="ARBA00007886"/>
    </source>
</evidence>
<dbReference type="InterPro" id="IPR008844">
    <property type="entry name" value="Spore_GerAC-like"/>
</dbReference>
<accession>A0A9X3Z5E2</accession>
<evidence type="ECO:0000259" key="8">
    <source>
        <dbReference type="Pfam" id="PF05504"/>
    </source>
</evidence>
<protein>
    <submittedName>
        <fullName evidence="10">Ger(X)C family spore germination protein</fullName>
    </submittedName>
</protein>
<keyword evidence="11" id="KW-1185">Reference proteome</keyword>
<keyword evidence="3" id="KW-0309">Germination</keyword>
<dbReference type="PANTHER" id="PTHR35789">
    <property type="entry name" value="SPORE GERMINATION PROTEIN B3"/>
    <property type="match status" value="1"/>
</dbReference>
<keyword evidence="6" id="KW-0564">Palmitate</keyword>
<evidence type="ECO:0000259" key="9">
    <source>
        <dbReference type="Pfam" id="PF25198"/>
    </source>
</evidence>
<evidence type="ECO:0000256" key="1">
    <source>
        <dbReference type="ARBA" id="ARBA00004635"/>
    </source>
</evidence>
<evidence type="ECO:0000313" key="10">
    <source>
        <dbReference type="EMBL" id="MDA5110956.1"/>
    </source>
</evidence>
<dbReference type="AlphaFoldDB" id="A0A9X3Z5E2"/>
<evidence type="ECO:0000256" key="4">
    <source>
        <dbReference type="ARBA" id="ARBA00022729"/>
    </source>
</evidence>
<proteinExistence type="inferred from homology"/>
<dbReference type="Pfam" id="PF05504">
    <property type="entry name" value="Spore_GerAC"/>
    <property type="match status" value="1"/>
</dbReference>
<comment type="similarity">
    <text evidence="2">Belongs to the GerABKC lipoprotein family.</text>
</comment>
<dbReference type="Gene3D" id="3.30.300.210">
    <property type="entry name" value="Nutrient germinant receptor protein C, domain 3"/>
    <property type="match status" value="1"/>
</dbReference>
<keyword evidence="5" id="KW-0472">Membrane</keyword>
<sequence>VGHLDLECFYCRTLGSPCPMLSLASTVMVIICGSLLLSGCWDYKELENRAIIIGIGIDEIPPATYKGKKMRMYQLLVQVVEPTGAGGNMGGPQNIQGGGKKAYTNLVIKTPSFAEGIEQIVNRSDRIPHLAHLQLIGVGEKLAKNGINELYDFLTRLPQMRRHTEIIVLDGDISRFFTIPSISQPAPALHMSEMAANVQRTLVMPDSNLGTVSKSVQGKIPFILVKASLNKSDEIIMDHAAVFYNFKMAGSLSSDEMQVLSLLRNEIERGFLTFPCYRGKKAGLQLLSGESKIVPFLKKGIPHFTFQVKLETELMEYQCLGASFSEPNAIRKAEKLYSDMMKKRIITIANMLKNKYKTDLFRLTTRIKNYPELYLWLKNDPKTFFEKMVVDVNVDFKIRTIGSSLRTPEREQSD</sequence>
<organism evidence="10 11">
    <name type="scientific">Brevibacillus thermoruber</name>
    <dbReference type="NCBI Taxonomy" id="33942"/>
    <lineage>
        <taxon>Bacteria</taxon>
        <taxon>Bacillati</taxon>
        <taxon>Bacillota</taxon>
        <taxon>Bacilli</taxon>
        <taxon>Bacillales</taxon>
        <taxon>Paenibacillaceae</taxon>
        <taxon>Brevibacillus</taxon>
    </lineage>
</organism>
<dbReference type="Pfam" id="PF25198">
    <property type="entry name" value="Spore_GerAC_N"/>
    <property type="match status" value="1"/>
</dbReference>
<reference evidence="10" key="1">
    <citation type="submission" date="2022-12" db="EMBL/GenBank/DDBJ databases">
        <title>Draft genome sequence of the thermophilic strain Brevibacillus thermoruber HT42, isolated from Los Humeros, Puebla, Mexico, with biotechnological potential.</title>
        <authorList>
            <person name="Lara Sanchez J."/>
            <person name="Solis Palacios R."/>
            <person name="Bustos Baena A.S."/>
            <person name="Ruz Baez A.E."/>
            <person name="Espinosa Luna G."/>
            <person name="Oliart Ros R.M."/>
        </authorList>
    </citation>
    <scope>NUCLEOTIDE SEQUENCE</scope>
    <source>
        <strain evidence="10">HT42</strain>
    </source>
</reference>
<dbReference type="InterPro" id="IPR038501">
    <property type="entry name" value="Spore_GerAC_C_sf"/>
</dbReference>
<dbReference type="GO" id="GO:0016020">
    <property type="term" value="C:membrane"/>
    <property type="evidence" value="ECO:0007669"/>
    <property type="project" value="UniProtKB-SubCell"/>
</dbReference>
<feature type="domain" description="Spore germination protein N-terminal" evidence="9">
    <location>
        <begin position="42"/>
        <end position="219"/>
    </location>
</feature>
<keyword evidence="7" id="KW-0449">Lipoprotein</keyword>
<dbReference type="Proteomes" id="UP001151071">
    <property type="component" value="Unassembled WGS sequence"/>
</dbReference>
<evidence type="ECO:0000313" key="11">
    <source>
        <dbReference type="Proteomes" id="UP001151071"/>
    </source>
</evidence>
<feature type="domain" description="Spore germination GerAC-like C-terminal" evidence="8">
    <location>
        <begin position="240"/>
        <end position="402"/>
    </location>
</feature>
<keyword evidence="4" id="KW-0732">Signal</keyword>